<dbReference type="EMBL" id="OP455115">
    <property type="protein sequence ID" value="UYE91815.1"/>
    <property type="molecule type" value="Genomic_DNA"/>
</dbReference>
<sequence length="70" mass="7898">MYIAPRDAYPKKTCLWTSDDFVMPKRKPVRLPDGYSAQQNKLGGKSAKTKLIRSLSPRGFFKAIANSTFC</sequence>
<dbReference type="Proteomes" id="UP001163711">
    <property type="component" value="Segment"/>
</dbReference>
<reference evidence="1" key="1">
    <citation type="submission" date="2022-09" db="EMBL/GenBank/DDBJ databases">
        <authorList>
            <person name="Rong J."/>
        </authorList>
    </citation>
    <scope>NUCLEOTIDE SEQUENCE</scope>
</reference>
<evidence type="ECO:0000313" key="2">
    <source>
        <dbReference type="Proteomes" id="UP001163711"/>
    </source>
</evidence>
<protein>
    <submittedName>
        <fullName evidence="1">Uncharacterized protein</fullName>
    </submittedName>
</protein>
<keyword evidence="2" id="KW-1185">Reference proteome</keyword>
<accession>A0A9X9JV88</accession>
<organism evidence="1 2">
    <name type="scientific">Escherichia phage LHE71</name>
    <dbReference type="NCBI Taxonomy" id="2982898"/>
    <lineage>
        <taxon>Viruses</taxon>
        <taxon>Duplodnaviria</taxon>
        <taxon>Heunggongvirae</taxon>
        <taxon>Uroviricota</taxon>
        <taxon>Caudoviricetes</taxon>
        <taxon>Drexlerviridae</taxon>
        <taxon>Tunavirinae</taxon>
        <taxon>Tunavirus</taxon>
        <taxon>Tunavirus LHE71</taxon>
    </lineage>
</organism>
<name>A0A9X9JV88_9CAUD</name>
<evidence type="ECO:0000313" key="1">
    <source>
        <dbReference type="EMBL" id="UYE91815.1"/>
    </source>
</evidence>
<proteinExistence type="predicted"/>